<sequence>MSYADVVIERNSATVDDEYQQMLLHKSYTYGFTMMMWANYVLATVLIWLIPEPKMVGVTVAIILMPLVGLLFSQRWLRRQVPMPKINGLTKGEIAAVVVVIGLWLIGFIRVQMLSEVSAGGVPSVSWESIAGAVVGAVVGLAFVFFLFKVVWPAARNRDQRRLDRELDDELGVDSLEDKN</sequence>
<feature type="transmembrane region" description="Helical" evidence="1">
    <location>
        <begin position="131"/>
        <end position="152"/>
    </location>
</feature>
<keyword evidence="1" id="KW-1133">Transmembrane helix</keyword>
<dbReference type="Proteomes" id="UP001223646">
    <property type="component" value="Unassembled WGS sequence"/>
</dbReference>
<evidence type="ECO:0000256" key="1">
    <source>
        <dbReference type="SAM" id="Phobius"/>
    </source>
</evidence>
<keyword evidence="1" id="KW-0472">Membrane</keyword>
<reference evidence="2" key="1">
    <citation type="submission" date="2023-05" db="EMBL/GenBank/DDBJ databases">
        <authorList>
            <person name="Du J."/>
        </authorList>
    </citation>
    <scope>NUCLEOTIDE SEQUENCE</scope>
    <source>
        <strain evidence="2">UMB1064</strain>
    </source>
</reference>
<comment type="caution">
    <text evidence="2">The sequence shown here is derived from an EMBL/GenBank/DDBJ whole genome shotgun (WGS) entry which is preliminary data.</text>
</comment>
<organism evidence="2 3">
    <name type="scientific">Corynebacterium amycolatum</name>
    <dbReference type="NCBI Taxonomy" id="43765"/>
    <lineage>
        <taxon>Bacteria</taxon>
        <taxon>Bacillati</taxon>
        <taxon>Actinomycetota</taxon>
        <taxon>Actinomycetes</taxon>
        <taxon>Mycobacteriales</taxon>
        <taxon>Corynebacteriaceae</taxon>
        <taxon>Corynebacterium</taxon>
    </lineage>
</organism>
<feature type="transmembrane region" description="Helical" evidence="1">
    <location>
        <begin position="28"/>
        <end position="50"/>
    </location>
</feature>
<proteinExistence type="predicted"/>
<protein>
    <submittedName>
        <fullName evidence="2">Uncharacterized protein</fullName>
    </submittedName>
</protein>
<accession>A0AAW9STC6</accession>
<dbReference type="AlphaFoldDB" id="A0AAW9STC6"/>
<evidence type="ECO:0000313" key="3">
    <source>
        <dbReference type="Proteomes" id="UP001223646"/>
    </source>
</evidence>
<feature type="transmembrane region" description="Helical" evidence="1">
    <location>
        <begin position="56"/>
        <end position="73"/>
    </location>
</feature>
<evidence type="ECO:0000313" key="2">
    <source>
        <dbReference type="EMBL" id="MEO3716450.1"/>
    </source>
</evidence>
<reference evidence="2" key="2">
    <citation type="submission" date="2024-05" db="EMBL/GenBank/DDBJ databases">
        <authorList>
            <person name="Wolfe A."/>
        </authorList>
    </citation>
    <scope>NUCLEOTIDE SEQUENCE</scope>
    <source>
        <strain evidence="2">UMB1064</strain>
    </source>
</reference>
<dbReference type="RefSeq" id="WP_070851274.1">
    <property type="nucleotide sequence ID" value="NZ_JAFJMB010000009.1"/>
</dbReference>
<dbReference type="EMBL" id="JASOOY020000009">
    <property type="protein sequence ID" value="MEO3716450.1"/>
    <property type="molecule type" value="Genomic_DNA"/>
</dbReference>
<gene>
    <name evidence="2" type="ORF">QP460_002430</name>
</gene>
<feature type="transmembrane region" description="Helical" evidence="1">
    <location>
        <begin position="94"/>
        <end position="111"/>
    </location>
</feature>
<name>A0AAW9STC6_CORAY</name>
<keyword evidence="1" id="KW-0812">Transmembrane</keyword>